<keyword evidence="3" id="KW-1185">Reference proteome</keyword>
<keyword evidence="1" id="KW-0812">Transmembrane</keyword>
<evidence type="ECO:0000313" key="2">
    <source>
        <dbReference type="EMBL" id="KAF0770299.1"/>
    </source>
</evidence>
<feature type="non-terminal residue" evidence="2">
    <location>
        <position position="416"/>
    </location>
</feature>
<protein>
    <submittedName>
        <fullName evidence="2">Uncharacterized protein</fullName>
    </submittedName>
</protein>
<evidence type="ECO:0000313" key="3">
    <source>
        <dbReference type="Proteomes" id="UP000478052"/>
    </source>
</evidence>
<comment type="caution">
    <text evidence="2">The sequence shown here is derived from an EMBL/GenBank/DDBJ whole genome shotgun (WGS) entry which is preliminary data.</text>
</comment>
<feature type="transmembrane region" description="Helical" evidence="1">
    <location>
        <begin position="202"/>
        <end position="230"/>
    </location>
</feature>
<evidence type="ECO:0000256" key="1">
    <source>
        <dbReference type="SAM" id="Phobius"/>
    </source>
</evidence>
<name>A0A6G0ZGS1_APHCR</name>
<feature type="transmembrane region" description="Helical" evidence="1">
    <location>
        <begin position="120"/>
        <end position="152"/>
    </location>
</feature>
<feature type="transmembrane region" description="Helical" evidence="1">
    <location>
        <begin position="378"/>
        <end position="400"/>
    </location>
</feature>
<keyword evidence="1" id="KW-0472">Membrane</keyword>
<feature type="transmembrane region" description="Helical" evidence="1">
    <location>
        <begin position="54"/>
        <end position="77"/>
    </location>
</feature>
<accession>A0A6G0ZGS1</accession>
<dbReference type="Proteomes" id="UP000478052">
    <property type="component" value="Unassembled WGS sequence"/>
</dbReference>
<organism evidence="2 3">
    <name type="scientific">Aphis craccivora</name>
    <name type="common">Cowpea aphid</name>
    <dbReference type="NCBI Taxonomy" id="307492"/>
    <lineage>
        <taxon>Eukaryota</taxon>
        <taxon>Metazoa</taxon>
        <taxon>Ecdysozoa</taxon>
        <taxon>Arthropoda</taxon>
        <taxon>Hexapoda</taxon>
        <taxon>Insecta</taxon>
        <taxon>Pterygota</taxon>
        <taxon>Neoptera</taxon>
        <taxon>Paraneoptera</taxon>
        <taxon>Hemiptera</taxon>
        <taxon>Sternorrhyncha</taxon>
        <taxon>Aphidomorpha</taxon>
        <taxon>Aphidoidea</taxon>
        <taxon>Aphididae</taxon>
        <taxon>Aphidini</taxon>
        <taxon>Aphis</taxon>
        <taxon>Aphis</taxon>
    </lineage>
</organism>
<feature type="transmembrane region" description="Helical" evidence="1">
    <location>
        <begin position="25"/>
        <end position="47"/>
    </location>
</feature>
<keyword evidence="1" id="KW-1133">Transmembrane helix</keyword>
<reference evidence="2 3" key="1">
    <citation type="submission" date="2019-08" db="EMBL/GenBank/DDBJ databases">
        <title>Whole genome of Aphis craccivora.</title>
        <authorList>
            <person name="Voronova N.V."/>
            <person name="Shulinski R.S."/>
            <person name="Bandarenka Y.V."/>
            <person name="Zhorov D.G."/>
            <person name="Warner D."/>
        </authorList>
    </citation>
    <scope>NUCLEOTIDE SEQUENCE [LARGE SCALE GENOMIC DNA]</scope>
    <source>
        <strain evidence="2">180601</strain>
        <tissue evidence="2">Whole Body</tissue>
    </source>
</reference>
<gene>
    <name evidence="2" type="ORF">FWK35_00000810</name>
</gene>
<sequence>MKTADKYLSNLDITRTFLNLESNKAIFLCLYSGFLMILSCICALYSALTIRRQLCYCISSVMIISAIFQLGLGIIIINRKTDQEIMVKKEMKLSFLNYNIQSDVTQRWNSFQSEKCNNDIIVYLIIASFVEVVDIAALLVVCVEAVVVELLVDFEIETLSFGDLIDLCPIVELILDFVVAYFDLAVEFVETLAIAAEFVNLVVLVIVVQLVAFVEVLVVVVVVVAAAVAVKKILAGHESVVIAVFVEVVECVAETFVDFVEERVEPFKSHSFFCELASTPCISSFLIEPKEWPLSELSTIAKPYCELVGITGAELPRSLDFSCCGLYGENSYKAKKIPIPVSCFKEQWTLRECAKINNYHMGCFELVKKLEEKFLNPVIILTFFCSFLQMSNAILILNLLRPKPKPRRYHISSFRR</sequence>
<dbReference type="EMBL" id="VUJU01000453">
    <property type="protein sequence ID" value="KAF0770299.1"/>
    <property type="molecule type" value="Genomic_DNA"/>
</dbReference>
<dbReference type="AlphaFoldDB" id="A0A6G0ZGS1"/>
<dbReference type="OrthoDB" id="6624145at2759"/>
<proteinExistence type="predicted"/>